<evidence type="ECO:0000313" key="2">
    <source>
        <dbReference type="Proteomes" id="UP001054945"/>
    </source>
</evidence>
<organism evidence="1 2">
    <name type="scientific">Caerostris extrusa</name>
    <name type="common">Bark spider</name>
    <name type="synonym">Caerostris bankana</name>
    <dbReference type="NCBI Taxonomy" id="172846"/>
    <lineage>
        <taxon>Eukaryota</taxon>
        <taxon>Metazoa</taxon>
        <taxon>Ecdysozoa</taxon>
        <taxon>Arthropoda</taxon>
        <taxon>Chelicerata</taxon>
        <taxon>Arachnida</taxon>
        <taxon>Araneae</taxon>
        <taxon>Araneomorphae</taxon>
        <taxon>Entelegynae</taxon>
        <taxon>Araneoidea</taxon>
        <taxon>Araneidae</taxon>
        <taxon>Caerostris</taxon>
    </lineage>
</organism>
<reference evidence="1 2" key="1">
    <citation type="submission" date="2021-06" db="EMBL/GenBank/DDBJ databases">
        <title>Caerostris extrusa draft genome.</title>
        <authorList>
            <person name="Kono N."/>
            <person name="Arakawa K."/>
        </authorList>
    </citation>
    <scope>NUCLEOTIDE SEQUENCE [LARGE SCALE GENOMIC DNA]</scope>
</reference>
<dbReference type="EMBL" id="BPLR01008431">
    <property type="protein sequence ID" value="GIY24610.1"/>
    <property type="molecule type" value="Genomic_DNA"/>
</dbReference>
<keyword evidence="2" id="KW-1185">Reference proteome</keyword>
<gene>
    <name evidence="1" type="ORF">CEXT_654431</name>
</gene>
<accession>A0AAV4RT55</accession>
<comment type="caution">
    <text evidence="1">The sequence shown here is derived from an EMBL/GenBank/DDBJ whole genome shotgun (WGS) entry which is preliminary data.</text>
</comment>
<dbReference type="Proteomes" id="UP001054945">
    <property type="component" value="Unassembled WGS sequence"/>
</dbReference>
<sequence length="92" mass="10203">MIDGLLVGSFCLFYVRRMRRHSGHQATEGVLKGKVLPSQDSTLKGDTVISEATKYAHLFYFLRIKLGICVPSGCSLEDINEAAKYVGKKQLP</sequence>
<protein>
    <submittedName>
        <fullName evidence="1">Uncharacterized protein</fullName>
    </submittedName>
</protein>
<evidence type="ECO:0000313" key="1">
    <source>
        <dbReference type="EMBL" id="GIY24610.1"/>
    </source>
</evidence>
<dbReference type="AlphaFoldDB" id="A0AAV4RT55"/>
<name>A0AAV4RT55_CAEEX</name>
<proteinExistence type="predicted"/>